<dbReference type="PANTHER" id="PTHR41260">
    <property type="entry name" value="PROTEIN ECSC"/>
    <property type="match status" value="1"/>
</dbReference>
<sequence>MSKLTFYEKTQIEQIAAWKAELPSHAGQVFNRLRVPLRKVAGTMVHETKLPSLLTRLAKHLNTEHDAREIARRAGVAGIKDLYHKPLEVCDRLADRVSVKAEREAMIRGTASGLGGLPTELAALPLTLQASLHSVVRIGHCYGFSLKSPEDMLYILGIMELSTIDDPERRQALRQRLYELVETRSKRLRQDRPDAGFDAMAEDLMENLVEDVIWEAIPIFGDFASFAINSMESHRLDIAARRVFQERRLRAQGKVKRIPPAAEAHRHSVQRDAYYLGREMIYVGSYGSAFVLTLPAVAIGDAGALILPRPIRIGLRDGGRDGYVAASLAREQLRARHSA</sequence>
<dbReference type="AlphaFoldDB" id="A0A5Q0BFG3"/>
<dbReference type="Pfam" id="PF12787">
    <property type="entry name" value="EcsC"/>
    <property type="match status" value="1"/>
</dbReference>
<dbReference type="PANTHER" id="PTHR41260:SF1">
    <property type="entry name" value="PROTEIN ECSC"/>
    <property type="match status" value="1"/>
</dbReference>
<keyword evidence="2" id="KW-1185">Reference proteome</keyword>
<dbReference type="KEGG" id="mmob:F6R98_08270"/>
<organism evidence="1 2">
    <name type="scientific">Candidatus Methylospira mobilis</name>
    <dbReference type="NCBI Taxonomy" id="1808979"/>
    <lineage>
        <taxon>Bacteria</taxon>
        <taxon>Pseudomonadati</taxon>
        <taxon>Pseudomonadota</taxon>
        <taxon>Gammaproteobacteria</taxon>
        <taxon>Methylococcales</taxon>
        <taxon>Methylococcaceae</taxon>
        <taxon>Candidatus Methylospira</taxon>
    </lineage>
</organism>
<dbReference type="OrthoDB" id="5568290at2"/>
<gene>
    <name evidence="1" type="ORF">F6R98_08270</name>
</gene>
<dbReference type="RefSeq" id="WP_153248610.1">
    <property type="nucleotide sequence ID" value="NZ_CP044205.1"/>
</dbReference>
<dbReference type="InParanoid" id="A0A5Q0BFG3"/>
<dbReference type="Proteomes" id="UP000325755">
    <property type="component" value="Chromosome"/>
</dbReference>
<dbReference type="InterPro" id="IPR024787">
    <property type="entry name" value="EcsC"/>
</dbReference>
<protein>
    <recommendedName>
        <fullName evidence="3">EcsC family protein</fullName>
    </recommendedName>
</protein>
<accession>A0A5Q0BFG3</accession>
<evidence type="ECO:0008006" key="3">
    <source>
        <dbReference type="Google" id="ProtNLM"/>
    </source>
</evidence>
<name>A0A5Q0BFG3_9GAMM</name>
<evidence type="ECO:0000313" key="2">
    <source>
        <dbReference type="Proteomes" id="UP000325755"/>
    </source>
</evidence>
<proteinExistence type="predicted"/>
<evidence type="ECO:0000313" key="1">
    <source>
        <dbReference type="EMBL" id="QFY42615.1"/>
    </source>
</evidence>
<reference evidence="1 2" key="1">
    <citation type="submission" date="2019-09" db="EMBL/GenBank/DDBJ databases">
        <title>Ecophysiology of the spiral-shaped methanotroph Methylospira mobilis as revealed by the complete genome sequence.</title>
        <authorList>
            <person name="Oshkin I.Y."/>
            <person name="Dedysh S.N."/>
            <person name="Miroshnikov K."/>
            <person name="Danilova O.V."/>
            <person name="Hakobyan A."/>
            <person name="Liesack W."/>
        </authorList>
    </citation>
    <scope>NUCLEOTIDE SEQUENCE [LARGE SCALE GENOMIC DNA]</scope>
    <source>
        <strain evidence="1 2">Shm1</strain>
    </source>
</reference>
<dbReference type="EMBL" id="CP044205">
    <property type="protein sequence ID" value="QFY42615.1"/>
    <property type="molecule type" value="Genomic_DNA"/>
</dbReference>